<name>A0A1F7VBH2_9BACT</name>
<evidence type="ECO:0008006" key="3">
    <source>
        <dbReference type="Google" id="ProtNLM"/>
    </source>
</evidence>
<dbReference type="EMBL" id="MGER01000044">
    <property type="protein sequence ID" value="OGL87892.1"/>
    <property type="molecule type" value="Genomic_DNA"/>
</dbReference>
<evidence type="ECO:0000313" key="1">
    <source>
        <dbReference type="EMBL" id="OGL87892.1"/>
    </source>
</evidence>
<dbReference type="PANTHER" id="PTHR42702:SF1">
    <property type="entry name" value="REGULATORY PROTEIN FOR BETA-LACTAMASE"/>
    <property type="match status" value="1"/>
</dbReference>
<comment type="caution">
    <text evidence="1">The sequence shown here is derived from an EMBL/GenBank/DDBJ whole genome shotgun (WGS) entry which is preliminary data.</text>
</comment>
<dbReference type="Proteomes" id="UP000178264">
    <property type="component" value="Unassembled WGS sequence"/>
</dbReference>
<dbReference type="PANTHER" id="PTHR42702">
    <property type="entry name" value="NUCLEOTIDE PYROPHOSPHOHYDROLASE"/>
    <property type="match status" value="1"/>
</dbReference>
<dbReference type="AlphaFoldDB" id="A0A1F7VBH2"/>
<dbReference type="Gene3D" id="1.10.287.1080">
    <property type="entry name" value="MazG-like"/>
    <property type="match status" value="1"/>
</dbReference>
<dbReference type="SUPFAM" id="SSF101386">
    <property type="entry name" value="all-alpha NTP pyrophosphatases"/>
    <property type="match status" value="1"/>
</dbReference>
<accession>A0A1F7VBH2</accession>
<dbReference type="GO" id="GO:0047429">
    <property type="term" value="F:nucleoside triphosphate diphosphatase activity"/>
    <property type="evidence" value="ECO:0007669"/>
    <property type="project" value="InterPro"/>
</dbReference>
<gene>
    <name evidence="1" type="ORF">A3I42_03875</name>
</gene>
<proteinExistence type="predicted"/>
<dbReference type="Pfam" id="PF12643">
    <property type="entry name" value="MazG-like"/>
    <property type="match status" value="1"/>
</dbReference>
<organism evidence="1 2">
    <name type="scientific">Candidatus Uhrbacteria bacterium RIFCSPLOWO2_02_FULL_49_11</name>
    <dbReference type="NCBI Taxonomy" id="1802409"/>
    <lineage>
        <taxon>Bacteria</taxon>
        <taxon>Candidatus Uhriibacteriota</taxon>
    </lineage>
</organism>
<sequence length="100" mass="11627">MDLQQLQKEIYDNKVAKGFNVTDIPLEFGYTYEELAEAFKAYRTQLPDLGEELADVIIYIIGLAAILHIDMEKELLNKVEKNKKREYATVHGKHVRTKEE</sequence>
<reference evidence="1 2" key="1">
    <citation type="journal article" date="2016" name="Nat. Commun.">
        <title>Thousands of microbial genomes shed light on interconnected biogeochemical processes in an aquifer system.</title>
        <authorList>
            <person name="Anantharaman K."/>
            <person name="Brown C.T."/>
            <person name="Hug L.A."/>
            <person name="Sharon I."/>
            <person name="Castelle C.J."/>
            <person name="Probst A.J."/>
            <person name="Thomas B.C."/>
            <person name="Singh A."/>
            <person name="Wilkins M.J."/>
            <person name="Karaoz U."/>
            <person name="Brodie E.L."/>
            <person name="Williams K.H."/>
            <person name="Hubbard S.S."/>
            <person name="Banfield J.F."/>
        </authorList>
    </citation>
    <scope>NUCLEOTIDE SEQUENCE [LARGE SCALE GENOMIC DNA]</scope>
</reference>
<evidence type="ECO:0000313" key="2">
    <source>
        <dbReference type="Proteomes" id="UP000178264"/>
    </source>
</evidence>
<dbReference type="GO" id="GO:0009143">
    <property type="term" value="P:nucleoside triphosphate catabolic process"/>
    <property type="evidence" value="ECO:0007669"/>
    <property type="project" value="InterPro"/>
</dbReference>
<protein>
    <recommendedName>
        <fullName evidence="3">NTP pyrophosphohydrolase MazG putative catalytic core domain-containing protein</fullName>
    </recommendedName>
</protein>
<dbReference type="InterPro" id="IPR025984">
    <property type="entry name" value="DCTPP"/>
</dbReference>